<evidence type="ECO:0000313" key="2">
    <source>
        <dbReference type="EMBL" id="CAF4399628.1"/>
    </source>
</evidence>
<evidence type="ECO:0000256" key="1">
    <source>
        <dbReference type="SAM" id="MobiDB-lite"/>
    </source>
</evidence>
<accession>A0A820P6B9</accession>
<protein>
    <submittedName>
        <fullName evidence="2">Uncharacterized protein</fullName>
    </submittedName>
</protein>
<reference evidence="2" key="1">
    <citation type="submission" date="2021-02" db="EMBL/GenBank/DDBJ databases">
        <authorList>
            <person name="Nowell W R."/>
        </authorList>
    </citation>
    <scope>NUCLEOTIDE SEQUENCE</scope>
</reference>
<feature type="compositionally biased region" description="Pro residues" evidence="1">
    <location>
        <begin position="36"/>
        <end position="45"/>
    </location>
</feature>
<organism evidence="2 3">
    <name type="scientific">Adineta steineri</name>
    <dbReference type="NCBI Taxonomy" id="433720"/>
    <lineage>
        <taxon>Eukaryota</taxon>
        <taxon>Metazoa</taxon>
        <taxon>Spiralia</taxon>
        <taxon>Gnathifera</taxon>
        <taxon>Rotifera</taxon>
        <taxon>Eurotatoria</taxon>
        <taxon>Bdelloidea</taxon>
        <taxon>Adinetida</taxon>
        <taxon>Adinetidae</taxon>
        <taxon>Adineta</taxon>
    </lineage>
</organism>
<gene>
    <name evidence="2" type="ORF">OKA104_LOCUS51326</name>
</gene>
<dbReference type="Proteomes" id="UP000663881">
    <property type="component" value="Unassembled WGS sequence"/>
</dbReference>
<comment type="caution">
    <text evidence="2">The sequence shown here is derived from an EMBL/GenBank/DDBJ whole genome shotgun (WGS) entry which is preliminary data.</text>
</comment>
<sequence>MMKKKKLDLIRFIFHKQEKKTQQRSIRTKKTQTQPILPPPPPPAPSTTTTTTTTTSVTQMNEIAIQTENSQTLSSMHACCQDVSTCPCVLRYSKLERLFMEKMSRFISIVP</sequence>
<feature type="non-terminal residue" evidence="2">
    <location>
        <position position="1"/>
    </location>
</feature>
<name>A0A820P6B9_9BILA</name>
<feature type="region of interest" description="Disordered" evidence="1">
    <location>
        <begin position="18"/>
        <end position="54"/>
    </location>
</feature>
<proteinExistence type="predicted"/>
<dbReference type="EMBL" id="CAJOAY010027570">
    <property type="protein sequence ID" value="CAF4399628.1"/>
    <property type="molecule type" value="Genomic_DNA"/>
</dbReference>
<dbReference type="AlphaFoldDB" id="A0A820P6B9"/>
<evidence type="ECO:0000313" key="3">
    <source>
        <dbReference type="Proteomes" id="UP000663881"/>
    </source>
</evidence>